<dbReference type="Gene3D" id="3.90.1150.10">
    <property type="entry name" value="Aspartate Aminotransferase, domain 1"/>
    <property type="match status" value="1"/>
</dbReference>
<dbReference type="InterPro" id="IPR015422">
    <property type="entry name" value="PyrdxlP-dep_Trfase_small"/>
</dbReference>
<keyword evidence="5 7" id="KW-0456">Lyase</keyword>
<comment type="cofactor">
    <cofactor evidence="1 6 7">
        <name>pyridoxal 5'-phosphate</name>
        <dbReference type="ChEBI" id="CHEBI:597326"/>
    </cofactor>
</comment>
<evidence type="ECO:0000313" key="8">
    <source>
        <dbReference type="EMBL" id="POG55750.1"/>
    </source>
</evidence>
<accession>A0A2P4NRJ7</accession>
<dbReference type="InterPro" id="IPR015421">
    <property type="entry name" value="PyrdxlP-dep_Trfase_major"/>
</dbReference>
<evidence type="ECO:0000313" key="9">
    <source>
        <dbReference type="Proteomes" id="UP000053621"/>
    </source>
</evidence>
<reference evidence="8" key="1">
    <citation type="submission" date="2017-08" db="EMBL/GenBank/DDBJ databases">
        <title>Haloferax marisrubri sp. nov., isolated from the Discovery deep brine-seawater interface in the Red Sea.</title>
        <authorList>
            <person name="Zhang G."/>
            <person name="Stingl U."/>
        </authorList>
    </citation>
    <scope>NUCLEOTIDE SEQUENCE [LARGE SCALE GENOMIC DNA]</scope>
    <source>
        <strain evidence="8">SB3</strain>
    </source>
</reference>
<feature type="modified residue" description="N6-(pyridoxal phosphate)lysine" evidence="6">
    <location>
        <position position="309"/>
    </location>
</feature>
<proteinExistence type="inferred from homology"/>
<dbReference type="Gene3D" id="3.40.640.10">
    <property type="entry name" value="Type I PLP-dependent aspartate aminotransferase-like (Major domain)"/>
    <property type="match status" value="1"/>
</dbReference>
<dbReference type="Gene3D" id="1.20.1340.10">
    <property type="entry name" value="dopa decarboxylase, N-terminal domain"/>
    <property type="match status" value="1"/>
</dbReference>
<evidence type="ECO:0000256" key="2">
    <source>
        <dbReference type="ARBA" id="ARBA00009533"/>
    </source>
</evidence>
<evidence type="ECO:0000256" key="3">
    <source>
        <dbReference type="ARBA" id="ARBA00022793"/>
    </source>
</evidence>
<evidence type="ECO:0000256" key="6">
    <source>
        <dbReference type="PIRSR" id="PIRSR602129-50"/>
    </source>
</evidence>
<evidence type="ECO:0000256" key="7">
    <source>
        <dbReference type="RuleBase" id="RU000382"/>
    </source>
</evidence>
<protein>
    <submittedName>
        <fullName evidence="8">Aspartate aminotransferase family protein</fullName>
    </submittedName>
</protein>
<dbReference type="Proteomes" id="UP000053621">
    <property type="component" value="Unassembled WGS sequence"/>
</dbReference>
<keyword evidence="4 6" id="KW-0663">Pyridoxal phosphate</keyword>
<dbReference type="RefSeq" id="WP_058566792.1">
    <property type="nucleotide sequence ID" value="NZ_LOPW02000010.1"/>
</dbReference>
<dbReference type="InterPro" id="IPR002129">
    <property type="entry name" value="PyrdxlP-dep_de-COase"/>
</dbReference>
<dbReference type="GO" id="GO:0006520">
    <property type="term" value="P:amino acid metabolic process"/>
    <property type="evidence" value="ECO:0007669"/>
    <property type="project" value="InterPro"/>
</dbReference>
<dbReference type="InterPro" id="IPR010977">
    <property type="entry name" value="Aromatic_deC"/>
</dbReference>
<comment type="similarity">
    <text evidence="2 7">Belongs to the group II decarboxylase family.</text>
</comment>
<dbReference type="PROSITE" id="PS00392">
    <property type="entry name" value="DDC_GAD_HDC_YDC"/>
    <property type="match status" value="1"/>
</dbReference>
<dbReference type="SUPFAM" id="SSF53383">
    <property type="entry name" value="PLP-dependent transferases"/>
    <property type="match status" value="1"/>
</dbReference>
<organism evidence="8 9">
    <name type="scientific">Haloferax marisrubri</name>
    <dbReference type="NCBI Taxonomy" id="1544719"/>
    <lineage>
        <taxon>Archaea</taxon>
        <taxon>Methanobacteriati</taxon>
        <taxon>Methanobacteriota</taxon>
        <taxon>Stenosarchaea group</taxon>
        <taxon>Halobacteria</taxon>
        <taxon>Halobacteriales</taxon>
        <taxon>Haloferacaceae</taxon>
        <taxon>Haloferax</taxon>
    </lineage>
</organism>
<dbReference type="EMBL" id="LOPW02000010">
    <property type="protein sequence ID" value="POG55750.1"/>
    <property type="molecule type" value="Genomic_DNA"/>
</dbReference>
<evidence type="ECO:0000256" key="1">
    <source>
        <dbReference type="ARBA" id="ARBA00001933"/>
    </source>
</evidence>
<dbReference type="OrthoDB" id="56891at2157"/>
<comment type="caution">
    <text evidence="8">The sequence shown here is derived from an EMBL/GenBank/DDBJ whole genome shotgun (WGS) entry which is preliminary data.</text>
</comment>
<sequence>MVAAVDSDPADFDPDEFRDLGYRTVDIIAEYFEHVDELPVFPAKPQSVVEATFDEPLPETGQRQQDILDEWPERILPNSTHVGSPRYFGYVMGSGTTMGVLADALAASVNMNVGGWKPAPAATEIERQTIEWVAKMVGYPADCGGMFTSGGTMANLTAILTALRSTAGYDTKSRGLQSDDHSGQFTIYMADHEGHSSVFRVAEILGLGADAVRLVPSHDDFTMDVDALVERLDRDEADGDVPFCVVAQVGSINVGAIDPLEAIADVCEARGIWFHADGACGAVGAILPEKRPQYAGLDRADSVTLDPHKWLSVPYECGCVLVRDPSAMARSFAMHASYLEGTERTPYEGLDYYELGPQMSRGFRALKVWMSLKHLGVEGYRTRLSRAVRCTEHLDARVRDADDFVALHEPNLYLYSFQYAPPDLRAAAAADANVRETVDDYLDALNQRIADEIQLSDVAFVMTTSIYDRTVLRLSVCSHRTTTDDIDQTFETLRDIGEREDATLREAFGVAV</sequence>
<dbReference type="InterPro" id="IPR021115">
    <property type="entry name" value="Pyridoxal-P_BS"/>
</dbReference>
<keyword evidence="9" id="KW-1185">Reference proteome</keyword>
<dbReference type="GO" id="GO:0030170">
    <property type="term" value="F:pyridoxal phosphate binding"/>
    <property type="evidence" value="ECO:0007669"/>
    <property type="project" value="InterPro"/>
</dbReference>
<dbReference type="GO" id="GO:0019752">
    <property type="term" value="P:carboxylic acid metabolic process"/>
    <property type="evidence" value="ECO:0007669"/>
    <property type="project" value="InterPro"/>
</dbReference>
<dbReference type="AlphaFoldDB" id="A0A2P4NRJ7"/>
<keyword evidence="8" id="KW-0808">Transferase</keyword>
<gene>
    <name evidence="8" type="ORF">AUR65_010195</name>
</gene>
<dbReference type="GO" id="GO:0016831">
    <property type="term" value="F:carboxy-lyase activity"/>
    <property type="evidence" value="ECO:0007669"/>
    <property type="project" value="UniProtKB-KW"/>
</dbReference>
<dbReference type="Pfam" id="PF00282">
    <property type="entry name" value="Pyridoxal_deC"/>
    <property type="match status" value="1"/>
</dbReference>
<dbReference type="PRINTS" id="PR00800">
    <property type="entry name" value="YHDCRBOXLASE"/>
</dbReference>
<keyword evidence="3" id="KW-0210">Decarboxylase</keyword>
<name>A0A2P4NRJ7_9EURY</name>
<evidence type="ECO:0000256" key="5">
    <source>
        <dbReference type="ARBA" id="ARBA00023239"/>
    </source>
</evidence>
<dbReference type="PANTHER" id="PTHR11999:SF70">
    <property type="entry name" value="MIP05841P"/>
    <property type="match status" value="1"/>
</dbReference>
<keyword evidence="8" id="KW-0032">Aminotransferase</keyword>
<evidence type="ECO:0000256" key="4">
    <source>
        <dbReference type="ARBA" id="ARBA00022898"/>
    </source>
</evidence>
<dbReference type="InterPro" id="IPR015424">
    <property type="entry name" value="PyrdxlP-dep_Trfase"/>
</dbReference>
<dbReference type="PANTHER" id="PTHR11999">
    <property type="entry name" value="GROUP II PYRIDOXAL-5-PHOSPHATE DECARBOXYLASE"/>
    <property type="match status" value="1"/>
</dbReference>
<dbReference type="GO" id="GO:0008483">
    <property type="term" value="F:transaminase activity"/>
    <property type="evidence" value="ECO:0007669"/>
    <property type="project" value="UniProtKB-KW"/>
</dbReference>